<dbReference type="Proteomes" id="UP001310386">
    <property type="component" value="Unassembled WGS sequence"/>
</dbReference>
<keyword evidence="2" id="KW-1185">Reference proteome</keyword>
<sequence>MTLFQLPAAIRTGLITSPGISIYYPLVFGLPDPNIERHINQTIYALMLDLLNEQKKVQTGSFMEMTGHYEIKTNERGILSLILFPPHGSWIYNCKIAYLKFKHRQSLFACGIVQTWIRLH</sequence>
<dbReference type="RefSeq" id="WP_371754805.1">
    <property type="nucleotide sequence ID" value="NZ_JAYJLD010000020.1"/>
</dbReference>
<proteinExistence type="predicted"/>
<dbReference type="EMBL" id="JAYJLD010000020">
    <property type="protein sequence ID" value="MEB3102682.1"/>
    <property type="molecule type" value="Genomic_DNA"/>
</dbReference>
<evidence type="ECO:0000313" key="1">
    <source>
        <dbReference type="EMBL" id="MEB3102682.1"/>
    </source>
</evidence>
<reference evidence="1" key="1">
    <citation type="submission" date="2023-12" db="EMBL/GenBank/DDBJ databases">
        <title>Fervidustalea candida gen. nov., sp. nov., a novel member of the family Paenibacillaceae isolated from a geothermal area.</title>
        <authorList>
            <person name="Li W.-J."/>
            <person name="Jiao J.-Y."/>
            <person name="Chen Y."/>
        </authorList>
    </citation>
    <scope>NUCLEOTIDE SEQUENCE</scope>
    <source>
        <strain evidence="1">SYSU GA230002</strain>
    </source>
</reference>
<protein>
    <submittedName>
        <fullName evidence="1">Uncharacterized protein</fullName>
    </submittedName>
</protein>
<accession>A0ABU5ZKB4</accession>
<evidence type="ECO:0000313" key="2">
    <source>
        <dbReference type="Proteomes" id="UP001310386"/>
    </source>
</evidence>
<organism evidence="1 2">
    <name type="scientific">Ferviditalea candida</name>
    <dbReference type="NCBI Taxonomy" id="3108399"/>
    <lineage>
        <taxon>Bacteria</taxon>
        <taxon>Bacillati</taxon>
        <taxon>Bacillota</taxon>
        <taxon>Bacilli</taxon>
        <taxon>Bacillales</taxon>
        <taxon>Paenibacillaceae</taxon>
        <taxon>Ferviditalea</taxon>
    </lineage>
</organism>
<comment type="caution">
    <text evidence="1">The sequence shown here is derived from an EMBL/GenBank/DDBJ whole genome shotgun (WGS) entry which is preliminary data.</text>
</comment>
<name>A0ABU5ZKB4_9BACL</name>
<gene>
    <name evidence="1" type="ORF">VF724_13505</name>
</gene>